<dbReference type="PANTHER" id="PTHR33542">
    <property type="entry name" value="SIROHYDROCHLORIN FERROCHELATASE, CHLOROPLASTIC"/>
    <property type="match status" value="1"/>
</dbReference>
<proteinExistence type="predicted"/>
<keyword evidence="6" id="KW-1185">Reference proteome</keyword>
<dbReference type="RefSeq" id="WP_345737588.1">
    <property type="nucleotide sequence ID" value="NZ_BAABIA010000007.1"/>
</dbReference>
<dbReference type="Pfam" id="PF01903">
    <property type="entry name" value="CbiX"/>
    <property type="match status" value="2"/>
</dbReference>
<comment type="caution">
    <text evidence="5">The sequence shown here is derived from an EMBL/GenBank/DDBJ whole genome shotgun (WGS) entry which is preliminary data.</text>
</comment>
<feature type="domain" description="DR2241 4Fe-4S iron-sulfur cluster binding" evidence="3">
    <location>
        <begin position="389"/>
        <end position="487"/>
    </location>
</feature>
<evidence type="ECO:0000256" key="1">
    <source>
        <dbReference type="ARBA" id="ARBA00022723"/>
    </source>
</evidence>
<keyword evidence="1" id="KW-0479">Metal-binding</keyword>
<evidence type="ECO:0000256" key="2">
    <source>
        <dbReference type="ARBA" id="ARBA00023239"/>
    </source>
</evidence>
<reference evidence="6" key="1">
    <citation type="journal article" date="2019" name="Int. J. Syst. Evol. Microbiol.">
        <title>The Global Catalogue of Microorganisms (GCM) 10K type strain sequencing project: providing services to taxonomists for standard genome sequencing and annotation.</title>
        <authorList>
            <consortium name="The Broad Institute Genomics Platform"/>
            <consortium name="The Broad Institute Genome Sequencing Center for Infectious Disease"/>
            <person name="Wu L."/>
            <person name="Ma J."/>
        </authorList>
    </citation>
    <scope>NUCLEOTIDE SEQUENCE [LARGE SCALE GENOMIC DNA]</scope>
    <source>
        <strain evidence="6">JCM 18053</strain>
    </source>
</reference>
<organism evidence="5 6">
    <name type="scientific">Prosthecobacter algae</name>
    <dbReference type="NCBI Taxonomy" id="1144682"/>
    <lineage>
        <taxon>Bacteria</taxon>
        <taxon>Pseudomonadati</taxon>
        <taxon>Verrucomicrobiota</taxon>
        <taxon>Verrucomicrobiia</taxon>
        <taxon>Verrucomicrobiales</taxon>
        <taxon>Verrucomicrobiaceae</taxon>
        <taxon>Prosthecobacter</taxon>
    </lineage>
</organism>
<dbReference type="Gene3D" id="3.30.1360.190">
    <property type="match status" value="1"/>
</dbReference>
<evidence type="ECO:0000259" key="4">
    <source>
        <dbReference type="Pfam" id="PF18069"/>
    </source>
</evidence>
<evidence type="ECO:0000259" key="3">
    <source>
        <dbReference type="Pfam" id="PF18009"/>
    </source>
</evidence>
<dbReference type="InterPro" id="IPR050963">
    <property type="entry name" value="Sirohydro_Cobaltochel/CbiX"/>
</dbReference>
<sequence length="502" mass="54548">MNSPYSHAALIIVGHGSTLNPDSSAPTHRHADEIRRRGIFREVVCCFWKEEPTMREVFESVDSDVIYIVPNFISEGYFCQQVLPRELRLDGPVTQRDGKTIHYCDPVGIHPNMTRLLLQRADEVAPGVPRAETSLIIVGHGTNLNDNSTKAIQEQVRLIRDGGYGFAEVVDAYMEEAPLVSDWVTMTTAANVVVVPFFIADGLHSFQDIPVLLGMEKEPGKALSEMEVFRQNPILMHGRNLFYSSAIGTEPLMAEVILDQVHDFDAKHGVQASAMAAPRPLLKEGLLRWMAEGRDVMGQVLFVPEGPGYLLRHVADADLPLDGLTQHVGAPAAREIARCDETGAFRPIKTAATLRRGWALQVADVEELLLALEFFYPAALGMALAQAAGTLVPVPLRSLLGRQTGMYRFANGITDAQAGEIIGSTCQVEAKCLRRIVFGLDSAQPLGGPAVVKLGADAGLVPGMAAGRCVPLLCMEACNHIVSVARKVSRENNDAKAKQTAS</sequence>
<protein>
    <submittedName>
        <fullName evidence="5">CbiX/SirB N-terminal domain-containing protein</fullName>
    </submittedName>
</protein>
<dbReference type="InterPro" id="IPR041181">
    <property type="entry name" value="DR2241_middle"/>
</dbReference>
<dbReference type="EMBL" id="BAABIA010000007">
    <property type="protein sequence ID" value="GAA5144237.1"/>
    <property type="molecule type" value="Genomic_DNA"/>
</dbReference>
<dbReference type="Pfam" id="PF18069">
    <property type="entry name" value="DR2241"/>
    <property type="match status" value="1"/>
</dbReference>
<evidence type="ECO:0000313" key="5">
    <source>
        <dbReference type="EMBL" id="GAA5144237.1"/>
    </source>
</evidence>
<evidence type="ECO:0000313" key="6">
    <source>
        <dbReference type="Proteomes" id="UP001499852"/>
    </source>
</evidence>
<dbReference type="CDD" id="cd03416">
    <property type="entry name" value="CbiX_SirB_N"/>
    <property type="match status" value="1"/>
</dbReference>
<feature type="domain" description="DR2241 stabilising" evidence="4">
    <location>
        <begin position="294"/>
        <end position="380"/>
    </location>
</feature>
<dbReference type="InterPro" id="IPR002762">
    <property type="entry name" value="CbiX-like"/>
</dbReference>
<dbReference type="Proteomes" id="UP001499852">
    <property type="component" value="Unassembled WGS sequence"/>
</dbReference>
<dbReference type="InterPro" id="IPR041346">
    <property type="entry name" value="DR2241_Fer4"/>
</dbReference>
<dbReference type="PANTHER" id="PTHR33542:SF3">
    <property type="entry name" value="SIROHYDROCHLORIN FERROCHELATASE, CHLOROPLASTIC"/>
    <property type="match status" value="1"/>
</dbReference>
<dbReference type="Pfam" id="PF18009">
    <property type="entry name" value="Fer4_23"/>
    <property type="match status" value="1"/>
</dbReference>
<keyword evidence="2" id="KW-0456">Lyase</keyword>
<name>A0ABP9PC52_9BACT</name>
<dbReference type="Gene3D" id="3.30.70.2320">
    <property type="match status" value="1"/>
</dbReference>
<gene>
    <name evidence="5" type="ORF">GCM10023213_33990</name>
</gene>
<dbReference type="SUPFAM" id="SSF53800">
    <property type="entry name" value="Chelatase"/>
    <property type="match status" value="1"/>
</dbReference>
<dbReference type="Gene3D" id="3.40.50.1400">
    <property type="match status" value="2"/>
</dbReference>
<accession>A0ABP9PC52</accession>
<dbReference type="NCBIfam" id="NF002671">
    <property type="entry name" value="PRK02395.1-3"/>
    <property type="match status" value="1"/>
</dbReference>